<dbReference type="PANTHER" id="PTHR30480">
    <property type="entry name" value="BETA-HEXOSAMINIDASE-RELATED"/>
    <property type="match status" value="1"/>
</dbReference>
<dbReference type="InterPro" id="IPR036962">
    <property type="entry name" value="Glyco_hydro_3_N_sf"/>
</dbReference>
<keyword evidence="8" id="KW-1185">Reference proteome</keyword>
<comment type="catalytic activity">
    <reaction evidence="1">
        <text>Hydrolysis of terminal non-reducing N-acetyl-D-hexosamine residues in N-acetyl-beta-D-hexosaminides.</text>
        <dbReference type="EC" id="3.2.1.52"/>
    </reaction>
</comment>
<dbReference type="GO" id="GO:0004563">
    <property type="term" value="F:beta-N-acetylhexosaminidase activity"/>
    <property type="evidence" value="ECO:0007669"/>
    <property type="project" value="UniProtKB-EC"/>
</dbReference>
<dbReference type="Proteomes" id="UP001597108">
    <property type="component" value="Unassembled WGS sequence"/>
</dbReference>
<dbReference type="RefSeq" id="WP_386075295.1">
    <property type="nucleotide sequence ID" value="NZ_JBHTJT010000030.1"/>
</dbReference>
<feature type="domain" description="Glycoside hydrolase family 3 N-terminal" evidence="6">
    <location>
        <begin position="19"/>
        <end position="292"/>
    </location>
</feature>
<comment type="caution">
    <text evidence="7">The sequence shown here is derived from an EMBL/GenBank/DDBJ whole genome shotgun (WGS) entry which is preliminary data.</text>
</comment>
<protein>
    <recommendedName>
        <fullName evidence="3">beta-N-acetylhexosaminidase</fullName>
        <ecNumber evidence="3">3.2.1.52</ecNumber>
    </recommendedName>
</protein>
<dbReference type="PANTHER" id="PTHR30480:SF13">
    <property type="entry name" value="BETA-HEXOSAMINIDASE"/>
    <property type="match status" value="1"/>
</dbReference>
<dbReference type="InterPro" id="IPR017853">
    <property type="entry name" value="GH"/>
</dbReference>
<dbReference type="InterPro" id="IPR019800">
    <property type="entry name" value="Glyco_hydro_3_AS"/>
</dbReference>
<organism evidence="7 8">
    <name type="scientific">Tropicimonas aquimaris</name>
    <dbReference type="NCBI Taxonomy" id="914152"/>
    <lineage>
        <taxon>Bacteria</taxon>
        <taxon>Pseudomonadati</taxon>
        <taxon>Pseudomonadota</taxon>
        <taxon>Alphaproteobacteria</taxon>
        <taxon>Rhodobacterales</taxon>
        <taxon>Roseobacteraceae</taxon>
        <taxon>Tropicimonas</taxon>
    </lineage>
</organism>
<evidence type="ECO:0000256" key="3">
    <source>
        <dbReference type="ARBA" id="ARBA00012663"/>
    </source>
</evidence>
<evidence type="ECO:0000256" key="1">
    <source>
        <dbReference type="ARBA" id="ARBA00001231"/>
    </source>
</evidence>
<evidence type="ECO:0000256" key="2">
    <source>
        <dbReference type="ARBA" id="ARBA00005336"/>
    </source>
</evidence>
<keyword evidence="5 7" id="KW-0326">Glycosidase</keyword>
<comment type="similarity">
    <text evidence="2">Belongs to the glycosyl hydrolase 3 family.</text>
</comment>
<evidence type="ECO:0000313" key="8">
    <source>
        <dbReference type="Proteomes" id="UP001597108"/>
    </source>
</evidence>
<name>A0ABW3IRU8_9RHOB</name>
<dbReference type="Gene3D" id="3.20.20.300">
    <property type="entry name" value="Glycoside hydrolase, family 3, N-terminal domain"/>
    <property type="match status" value="1"/>
</dbReference>
<evidence type="ECO:0000256" key="5">
    <source>
        <dbReference type="ARBA" id="ARBA00023295"/>
    </source>
</evidence>
<accession>A0ABW3IRU8</accession>
<dbReference type="EC" id="3.2.1.52" evidence="3"/>
<keyword evidence="4 7" id="KW-0378">Hydrolase</keyword>
<sequence length="338" mass="36234">MSARSAAILGVEGLALTGTERSFLAEAQPLGFILFARNIEAPEQLCRLTGDLRDTVGRDAPVLIDQEGGRVQRMRPPHWRLWQPPLDQMQRAGDLEAAARAMFLRHRLIAHELREVGIDTNCAPSADIARPETHPFLRNRCFGEDVAAVVTGARAAAEGLTAGGVLPVVKHIPGHGRARLDSHKDLPVVEVDADDLRALDFAPFQALADLPMGMTAHLKFTAFDAEAPATQSARMIDLIRNEIGFDGLLMTDDLSMQALSGDIAARASASIAAGCDVVLHCNGELAEMEQAVASAGPLSPDATRRADAALALRRKPDPVDIPAVEEELRTLLNGDAYG</sequence>
<dbReference type="SUPFAM" id="SSF51445">
    <property type="entry name" value="(Trans)glycosidases"/>
    <property type="match status" value="1"/>
</dbReference>
<proteinExistence type="inferred from homology"/>
<dbReference type="NCBIfam" id="NF003740">
    <property type="entry name" value="PRK05337.1"/>
    <property type="match status" value="1"/>
</dbReference>
<dbReference type="Pfam" id="PF00933">
    <property type="entry name" value="Glyco_hydro_3"/>
    <property type="match status" value="1"/>
</dbReference>
<evidence type="ECO:0000256" key="4">
    <source>
        <dbReference type="ARBA" id="ARBA00022801"/>
    </source>
</evidence>
<dbReference type="EMBL" id="JBHTJT010000030">
    <property type="protein sequence ID" value="MFD0980734.1"/>
    <property type="molecule type" value="Genomic_DNA"/>
</dbReference>
<evidence type="ECO:0000313" key="7">
    <source>
        <dbReference type="EMBL" id="MFD0980734.1"/>
    </source>
</evidence>
<dbReference type="InterPro" id="IPR001764">
    <property type="entry name" value="Glyco_hydro_3_N"/>
</dbReference>
<dbReference type="PROSITE" id="PS00775">
    <property type="entry name" value="GLYCOSYL_HYDROL_F3"/>
    <property type="match status" value="1"/>
</dbReference>
<gene>
    <name evidence="7" type="primary">nagZ</name>
    <name evidence="7" type="ORF">ACFQ2S_13865</name>
</gene>
<reference evidence="8" key="1">
    <citation type="journal article" date="2019" name="Int. J. Syst. Evol. Microbiol.">
        <title>The Global Catalogue of Microorganisms (GCM) 10K type strain sequencing project: providing services to taxonomists for standard genome sequencing and annotation.</title>
        <authorList>
            <consortium name="The Broad Institute Genomics Platform"/>
            <consortium name="The Broad Institute Genome Sequencing Center for Infectious Disease"/>
            <person name="Wu L."/>
            <person name="Ma J."/>
        </authorList>
    </citation>
    <scope>NUCLEOTIDE SEQUENCE [LARGE SCALE GENOMIC DNA]</scope>
    <source>
        <strain evidence="8">CCUG 60524</strain>
    </source>
</reference>
<evidence type="ECO:0000259" key="6">
    <source>
        <dbReference type="Pfam" id="PF00933"/>
    </source>
</evidence>
<dbReference type="InterPro" id="IPR050226">
    <property type="entry name" value="NagZ_Beta-hexosaminidase"/>
</dbReference>